<evidence type="ECO:0000313" key="2">
    <source>
        <dbReference type="EMBL" id="WMT16651.1"/>
    </source>
</evidence>
<sequence>MKLTLSQSLVASLMFTSTLTLAAPWQSGYSNDNDVYTTKDKSGSVKFVLSCDGFATTAAEIVNAKNNKQLAYNYAIPGVTVMSVTIDGQSYPAPFSQEVYNTPQKFSAFYNAFRDARSLEMTVGNKSYTFPTEGLKQAFPAYGSHDYKCHVEK</sequence>
<organism evidence="2 3">
    <name type="scientific">Serratia fonticola</name>
    <dbReference type="NCBI Taxonomy" id="47917"/>
    <lineage>
        <taxon>Bacteria</taxon>
        <taxon>Pseudomonadati</taxon>
        <taxon>Pseudomonadota</taxon>
        <taxon>Gammaproteobacteria</taxon>
        <taxon>Enterobacterales</taxon>
        <taxon>Yersiniaceae</taxon>
        <taxon>Serratia</taxon>
    </lineage>
</organism>
<feature type="chain" id="PRO_5045898432" evidence="1">
    <location>
        <begin position="23"/>
        <end position="153"/>
    </location>
</feature>
<reference evidence="2 3" key="1">
    <citation type="submission" date="2023-08" db="EMBL/GenBank/DDBJ databases">
        <title>Complete Genome and Methylome dissection of Serratia fonticola NEB369.</title>
        <authorList>
            <person name="Fomenkov A."/>
            <person name="Roberts R.D."/>
        </authorList>
    </citation>
    <scope>NUCLEOTIDE SEQUENCE [LARGE SCALE GENOMIC DNA]</scope>
    <source>
        <strain evidence="2 3">NEB369</strain>
    </source>
</reference>
<proteinExistence type="predicted"/>
<accession>A0ABY9PX39</accession>
<dbReference type="Proteomes" id="UP001235341">
    <property type="component" value="Chromosome"/>
</dbReference>
<gene>
    <name evidence="2" type="ORF">RFB13_10145</name>
</gene>
<evidence type="ECO:0000313" key="3">
    <source>
        <dbReference type="Proteomes" id="UP001235341"/>
    </source>
</evidence>
<keyword evidence="1" id="KW-0732">Signal</keyword>
<feature type="signal peptide" evidence="1">
    <location>
        <begin position="1"/>
        <end position="22"/>
    </location>
</feature>
<dbReference type="EMBL" id="CP133586">
    <property type="protein sequence ID" value="WMT16651.1"/>
    <property type="molecule type" value="Genomic_DNA"/>
</dbReference>
<evidence type="ECO:0000256" key="1">
    <source>
        <dbReference type="SAM" id="SignalP"/>
    </source>
</evidence>
<name>A0ABY9PX39_SERFO</name>
<protein>
    <submittedName>
        <fullName evidence="2">Uncharacterized protein</fullName>
    </submittedName>
</protein>
<keyword evidence="3" id="KW-1185">Reference proteome</keyword>
<dbReference type="RefSeq" id="WP_309206411.1">
    <property type="nucleotide sequence ID" value="NZ_CP133586.1"/>
</dbReference>